<dbReference type="GO" id="GO:0004825">
    <property type="term" value="F:methionine-tRNA ligase activity"/>
    <property type="evidence" value="ECO:0007669"/>
    <property type="project" value="UniProtKB-EC"/>
</dbReference>
<keyword evidence="3 10" id="KW-0436">Ligase</keyword>
<dbReference type="AlphaFoldDB" id="A0A6A6W993"/>
<dbReference type="FunFam" id="2.170.220.10:FF:000001">
    <property type="entry name" value="methionine--tRNA ligase, mitochondrial"/>
    <property type="match status" value="1"/>
</dbReference>
<dbReference type="InterPro" id="IPR015413">
    <property type="entry name" value="Methionyl/Leucyl_tRNA_Synth"/>
</dbReference>
<evidence type="ECO:0000256" key="8">
    <source>
        <dbReference type="ARBA" id="ARBA00047364"/>
    </source>
</evidence>
<dbReference type="EC" id="6.1.1.10" evidence="2"/>
<dbReference type="SUPFAM" id="SSF52374">
    <property type="entry name" value="Nucleotidylyl transferase"/>
    <property type="match status" value="1"/>
</dbReference>
<dbReference type="SUPFAM" id="SSF47323">
    <property type="entry name" value="Anticodon-binding domain of a subclass of class I aminoacyl-tRNA synthetases"/>
    <property type="match status" value="1"/>
</dbReference>
<accession>A0A6A6W993</accession>
<evidence type="ECO:0000256" key="7">
    <source>
        <dbReference type="ARBA" id="ARBA00023146"/>
    </source>
</evidence>
<evidence type="ECO:0000256" key="2">
    <source>
        <dbReference type="ARBA" id="ARBA00012838"/>
    </source>
</evidence>
<proteinExistence type="inferred from homology"/>
<reference evidence="13" key="1">
    <citation type="journal article" date="2020" name="Stud. Mycol.">
        <title>101 Dothideomycetes genomes: a test case for predicting lifestyles and emergence of pathogens.</title>
        <authorList>
            <person name="Haridas S."/>
            <person name="Albert R."/>
            <person name="Binder M."/>
            <person name="Bloem J."/>
            <person name="Labutti K."/>
            <person name="Salamov A."/>
            <person name="Andreopoulos B."/>
            <person name="Baker S."/>
            <person name="Barry K."/>
            <person name="Bills G."/>
            <person name="Bluhm B."/>
            <person name="Cannon C."/>
            <person name="Castanera R."/>
            <person name="Culley D."/>
            <person name="Daum C."/>
            <person name="Ezra D."/>
            <person name="Gonzalez J."/>
            <person name="Henrissat B."/>
            <person name="Kuo A."/>
            <person name="Liang C."/>
            <person name="Lipzen A."/>
            <person name="Lutzoni F."/>
            <person name="Magnuson J."/>
            <person name="Mondo S."/>
            <person name="Nolan M."/>
            <person name="Ohm R."/>
            <person name="Pangilinan J."/>
            <person name="Park H.-J."/>
            <person name="Ramirez L."/>
            <person name="Alfaro M."/>
            <person name="Sun H."/>
            <person name="Tritt A."/>
            <person name="Yoshinaga Y."/>
            <person name="Zwiers L.-H."/>
            <person name="Turgeon B."/>
            <person name="Goodwin S."/>
            <person name="Spatafora J."/>
            <person name="Crous P."/>
            <person name="Grigoriev I."/>
        </authorList>
    </citation>
    <scope>NUCLEOTIDE SEQUENCE</scope>
    <source>
        <strain evidence="13">CBS 121739</strain>
    </source>
</reference>
<evidence type="ECO:0000259" key="12">
    <source>
        <dbReference type="Pfam" id="PF19303"/>
    </source>
</evidence>
<dbReference type="Proteomes" id="UP000799437">
    <property type="component" value="Unassembled WGS sequence"/>
</dbReference>
<keyword evidence="14" id="KW-1185">Reference proteome</keyword>
<keyword evidence="4 10" id="KW-0547">Nucleotide-binding</keyword>
<name>A0A6A6W993_9PEZI</name>
<evidence type="ECO:0000256" key="4">
    <source>
        <dbReference type="ARBA" id="ARBA00022741"/>
    </source>
</evidence>
<evidence type="ECO:0000256" key="9">
    <source>
        <dbReference type="ARBA" id="ARBA00068817"/>
    </source>
</evidence>
<dbReference type="InterPro" id="IPR014758">
    <property type="entry name" value="Met-tRNA_synth"/>
</dbReference>
<dbReference type="Gene3D" id="1.10.730.10">
    <property type="entry name" value="Isoleucyl-tRNA Synthetase, Domain 1"/>
    <property type="match status" value="1"/>
</dbReference>
<dbReference type="OrthoDB" id="24670at2759"/>
<dbReference type="Pfam" id="PF09334">
    <property type="entry name" value="tRNA-synt_1g"/>
    <property type="match status" value="1"/>
</dbReference>
<feature type="domain" description="Methionyl/Leucyl tRNA synthetase" evidence="11">
    <location>
        <begin position="23"/>
        <end position="391"/>
    </location>
</feature>
<organism evidence="13 14">
    <name type="scientific">Pseudovirgaria hyperparasitica</name>
    <dbReference type="NCBI Taxonomy" id="470096"/>
    <lineage>
        <taxon>Eukaryota</taxon>
        <taxon>Fungi</taxon>
        <taxon>Dikarya</taxon>
        <taxon>Ascomycota</taxon>
        <taxon>Pezizomycotina</taxon>
        <taxon>Dothideomycetes</taxon>
        <taxon>Dothideomycetes incertae sedis</taxon>
        <taxon>Acrospermales</taxon>
        <taxon>Acrospermaceae</taxon>
        <taxon>Pseudovirgaria</taxon>
    </lineage>
</organism>
<dbReference type="Pfam" id="PF19303">
    <property type="entry name" value="Anticodon_3"/>
    <property type="match status" value="1"/>
</dbReference>
<keyword evidence="6 10" id="KW-0648">Protein biosynthesis</keyword>
<dbReference type="InterPro" id="IPR009080">
    <property type="entry name" value="tRNAsynth_Ia_anticodon-bd"/>
</dbReference>
<dbReference type="GO" id="GO:0005739">
    <property type="term" value="C:mitochondrion"/>
    <property type="evidence" value="ECO:0007669"/>
    <property type="project" value="UniProtKB-ARBA"/>
</dbReference>
<dbReference type="PANTHER" id="PTHR43326">
    <property type="entry name" value="METHIONYL-TRNA SYNTHETASE"/>
    <property type="match status" value="1"/>
</dbReference>
<evidence type="ECO:0000256" key="3">
    <source>
        <dbReference type="ARBA" id="ARBA00022598"/>
    </source>
</evidence>
<dbReference type="InterPro" id="IPR014729">
    <property type="entry name" value="Rossmann-like_a/b/a_fold"/>
</dbReference>
<dbReference type="EMBL" id="ML996570">
    <property type="protein sequence ID" value="KAF2759233.1"/>
    <property type="molecule type" value="Genomic_DNA"/>
</dbReference>
<evidence type="ECO:0000256" key="6">
    <source>
        <dbReference type="ARBA" id="ARBA00022917"/>
    </source>
</evidence>
<evidence type="ECO:0000256" key="10">
    <source>
        <dbReference type="RuleBase" id="RU363039"/>
    </source>
</evidence>
<dbReference type="RefSeq" id="XP_033601684.1">
    <property type="nucleotide sequence ID" value="XM_033746045.1"/>
</dbReference>
<dbReference type="GO" id="GO:0006431">
    <property type="term" value="P:methionyl-tRNA aminoacylation"/>
    <property type="evidence" value="ECO:0007669"/>
    <property type="project" value="InterPro"/>
</dbReference>
<comment type="catalytic activity">
    <reaction evidence="8">
        <text>tRNA(Met) + L-methionine + ATP = L-methionyl-tRNA(Met) + AMP + diphosphate</text>
        <dbReference type="Rhea" id="RHEA:13481"/>
        <dbReference type="Rhea" id="RHEA-COMP:9667"/>
        <dbReference type="Rhea" id="RHEA-COMP:9698"/>
        <dbReference type="ChEBI" id="CHEBI:30616"/>
        <dbReference type="ChEBI" id="CHEBI:33019"/>
        <dbReference type="ChEBI" id="CHEBI:57844"/>
        <dbReference type="ChEBI" id="CHEBI:78442"/>
        <dbReference type="ChEBI" id="CHEBI:78530"/>
        <dbReference type="ChEBI" id="CHEBI:456215"/>
        <dbReference type="EC" id="6.1.1.10"/>
    </reaction>
</comment>
<dbReference type="InterPro" id="IPR023457">
    <property type="entry name" value="Met-tRNA_synth_2"/>
</dbReference>
<dbReference type="InterPro" id="IPR033911">
    <property type="entry name" value="MetRS_core"/>
</dbReference>
<evidence type="ECO:0000259" key="11">
    <source>
        <dbReference type="Pfam" id="PF09334"/>
    </source>
</evidence>
<dbReference type="PANTHER" id="PTHR43326:SF1">
    <property type="entry name" value="METHIONINE--TRNA LIGASE, MITOCHONDRIAL"/>
    <property type="match status" value="1"/>
</dbReference>
<evidence type="ECO:0000256" key="1">
    <source>
        <dbReference type="ARBA" id="ARBA00005594"/>
    </source>
</evidence>
<keyword evidence="7 10" id="KW-0030">Aminoacyl-tRNA synthetase</keyword>
<sequence>MFDVVCLVSEHSIASTASDDRPVYITTPIFYVNAAPHIGHMYTMILGDIMKRWHTLCGKRAILCTGTDEHGMKIQQAAALAGIKSKSFCDDGAQLFKNLASECNVEYDRFIRTTDKDHIEAVQYAWSMLADRGYLYESKHEGWYAVSDETFYPTSQVHSVLDTATGKTKNVSKETGKEVQWVSEINYRFRLSAFRERLLEWYKDNPRWILPDVRMQDIVRGVEAGTDTEDLSVSRPCARLTWGIPVPTDSSQTIYVWLDALINYITAAGFPWTPGQESIGGWPAHCQIIGKDIMRFHCIYWPAFLMALDIPLPKQFLTHGYWLLGKERMSKSTGNVINPFFALDRFGVDNLRCFLALHGNVTKDSSYSNYAIYDTYQTILRNRIGNLVSRLLKGKWSIRRAVMETTEKHSQNREYVDMRAHIKKARDIASQMMANNDVNQALQAIIELPLHANAFIQQTEPWMLVKKKSNEENAKGLNKPLDITIFHAVESIRVLGILLQPFMPGKARQLLDMLGVSEEKRTLAHCEFGCDRTYGESPDIPEGEAGMLFPPLASTE</sequence>
<protein>
    <recommendedName>
        <fullName evidence="9">Probable methionine--tRNA ligase, mitochondrial</fullName>
        <ecNumber evidence="2">6.1.1.10</ecNumber>
    </recommendedName>
</protein>
<dbReference type="GO" id="GO:0005524">
    <property type="term" value="F:ATP binding"/>
    <property type="evidence" value="ECO:0007669"/>
    <property type="project" value="UniProtKB-KW"/>
</dbReference>
<feature type="domain" description="Methionyl-tRNA synthetase anticodon-binding" evidence="12">
    <location>
        <begin position="420"/>
        <end position="519"/>
    </location>
</feature>
<dbReference type="NCBIfam" id="TIGR00398">
    <property type="entry name" value="metG"/>
    <property type="match status" value="1"/>
</dbReference>
<dbReference type="CDD" id="cd00814">
    <property type="entry name" value="MetRS_core"/>
    <property type="match status" value="1"/>
</dbReference>
<dbReference type="InterPro" id="IPR041872">
    <property type="entry name" value="Anticodon_Met"/>
</dbReference>
<evidence type="ECO:0000313" key="14">
    <source>
        <dbReference type="Proteomes" id="UP000799437"/>
    </source>
</evidence>
<gene>
    <name evidence="13" type="ORF">EJ05DRAFT_492624</name>
</gene>
<comment type="similarity">
    <text evidence="1 10">Belongs to the class-I aminoacyl-tRNA synthetase family.</text>
</comment>
<evidence type="ECO:0000313" key="13">
    <source>
        <dbReference type="EMBL" id="KAF2759233.1"/>
    </source>
</evidence>
<dbReference type="PRINTS" id="PR01041">
    <property type="entry name" value="TRNASYNTHMET"/>
</dbReference>
<dbReference type="GeneID" id="54487099"/>
<evidence type="ECO:0000256" key="5">
    <source>
        <dbReference type="ARBA" id="ARBA00022840"/>
    </source>
</evidence>
<keyword evidence="5 10" id="KW-0067">ATP-binding</keyword>
<dbReference type="Gene3D" id="2.170.220.10">
    <property type="match status" value="1"/>
</dbReference>
<dbReference type="Gene3D" id="3.40.50.620">
    <property type="entry name" value="HUPs"/>
    <property type="match status" value="1"/>
</dbReference>